<dbReference type="InterPro" id="IPR039323">
    <property type="entry name" value="ANKRD_45/46/60"/>
</dbReference>
<feature type="region of interest" description="Disordered" evidence="2">
    <location>
        <begin position="501"/>
        <end position="531"/>
    </location>
</feature>
<dbReference type="STRING" id="10228.B3RJ47"/>
<dbReference type="HOGENOM" id="CLU_513244_0_0_1"/>
<dbReference type="OrthoDB" id="10258888at2759"/>
<sequence length="531" mass="60433">MNDDHDLKRHDVVYGATINLKLWNIWEGLIMAAFRGAEDEVFRHDITIDMQAHFDSVRERLAQSVWVKERALMALFVASHRGHFRLVQKLIEINADVNGKTPSNRTPLHAAAVMGHDDCVQLLLENGAHLDIRDCNKMTPLILAEKYGRKGCVRQLFLHKWKIRASVMNTKIPIESLMTHQKYDSGLITWLRGPEGKIYLADLRNNIPESLLRDAAKPPAKTRQRSHSTEINTDKYSLYKKVSTKTTMTREKHFHEASIQADLSRRGREAREAREREQREKELREQEAMLNNQNGDDDSNQTSGDDPVNPNRGRSQSITHKTPMPRISIAKSMQKSTTNLKGNNRSVPLKSMTSGDGNKLNTSSSNFAVKSANIKVRAILKGQKGKVPFQNHRSIVEKQLKMVDSTSSADDSSDIEHNFDMTNIASISRSPSPSLNNLSPRTHGRPSSSRHSSSSRSRSISPQSTQLLDIRLPGEITTEMEANKRKRIAKHRARREYMELVAQKRKESRPKSYKEWLSAKSSVETRNKLKR</sequence>
<name>B3RJ47_TRIAD</name>
<feature type="compositionally biased region" description="Polar residues" evidence="2">
    <location>
        <begin position="289"/>
        <end position="304"/>
    </location>
</feature>
<dbReference type="InterPro" id="IPR036770">
    <property type="entry name" value="Ankyrin_rpt-contain_sf"/>
</dbReference>
<evidence type="ECO:0000313" key="3">
    <source>
        <dbReference type="EMBL" id="EDV29060.1"/>
    </source>
</evidence>
<dbReference type="PANTHER" id="PTHR22677">
    <property type="entry name" value="ANKYRIN REPEAT DOMAIN-CONTAINING PROTEIN 60"/>
    <property type="match status" value="1"/>
</dbReference>
<keyword evidence="4" id="KW-1185">Reference proteome</keyword>
<feature type="region of interest" description="Disordered" evidence="2">
    <location>
        <begin position="212"/>
        <end position="233"/>
    </location>
</feature>
<evidence type="ECO:0000256" key="1">
    <source>
        <dbReference type="PROSITE-ProRule" id="PRU00023"/>
    </source>
</evidence>
<dbReference type="Proteomes" id="UP000009022">
    <property type="component" value="Unassembled WGS sequence"/>
</dbReference>
<proteinExistence type="predicted"/>
<dbReference type="RefSeq" id="XP_002108262.1">
    <property type="nucleotide sequence ID" value="XM_002108226.1"/>
</dbReference>
<dbReference type="InParanoid" id="B3RJ47"/>
<dbReference type="GeneID" id="6749477"/>
<dbReference type="PROSITE" id="PS50297">
    <property type="entry name" value="ANK_REP_REGION"/>
    <property type="match status" value="1"/>
</dbReference>
<feature type="compositionally biased region" description="Basic and acidic residues" evidence="2">
    <location>
        <begin position="501"/>
        <end position="514"/>
    </location>
</feature>
<reference evidence="3 4" key="1">
    <citation type="journal article" date="2008" name="Nature">
        <title>The Trichoplax genome and the nature of placozoans.</title>
        <authorList>
            <person name="Srivastava M."/>
            <person name="Begovic E."/>
            <person name="Chapman J."/>
            <person name="Putnam N.H."/>
            <person name="Hellsten U."/>
            <person name="Kawashima T."/>
            <person name="Kuo A."/>
            <person name="Mitros T."/>
            <person name="Salamov A."/>
            <person name="Carpenter M.L."/>
            <person name="Signorovitch A.Y."/>
            <person name="Moreno M.A."/>
            <person name="Kamm K."/>
            <person name="Grimwood J."/>
            <person name="Schmutz J."/>
            <person name="Shapiro H."/>
            <person name="Grigoriev I.V."/>
            <person name="Buss L.W."/>
            <person name="Schierwater B."/>
            <person name="Dellaporta S.L."/>
            <person name="Rokhsar D.S."/>
        </authorList>
    </citation>
    <scope>NUCLEOTIDE SEQUENCE [LARGE SCALE GENOMIC DNA]</scope>
    <source>
        <strain evidence="3 4">Grell-BS-1999</strain>
    </source>
</reference>
<dbReference type="KEGG" id="tad:TRIADDRAFT_52568"/>
<feature type="compositionally biased region" description="Polar residues" evidence="2">
    <location>
        <begin position="331"/>
        <end position="363"/>
    </location>
</feature>
<protein>
    <submittedName>
        <fullName evidence="3">Uncharacterized protein</fullName>
    </submittedName>
</protein>
<dbReference type="PhylomeDB" id="B3RJ47"/>
<evidence type="ECO:0000313" key="4">
    <source>
        <dbReference type="Proteomes" id="UP000009022"/>
    </source>
</evidence>
<dbReference type="EMBL" id="DS985241">
    <property type="protein sequence ID" value="EDV29060.1"/>
    <property type="molecule type" value="Genomic_DNA"/>
</dbReference>
<feature type="region of interest" description="Disordered" evidence="2">
    <location>
        <begin position="424"/>
        <end position="470"/>
    </location>
</feature>
<dbReference type="Gene3D" id="1.25.40.20">
    <property type="entry name" value="Ankyrin repeat-containing domain"/>
    <property type="match status" value="1"/>
</dbReference>
<evidence type="ECO:0000256" key="2">
    <source>
        <dbReference type="SAM" id="MobiDB-lite"/>
    </source>
</evidence>
<accession>B3RJ47</accession>
<dbReference type="SUPFAM" id="SSF48403">
    <property type="entry name" value="Ankyrin repeat"/>
    <property type="match status" value="1"/>
</dbReference>
<feature type="repeat" description="ANK" evidence="1">
    <location>
        <begin position="103"/>
        <end position="135"/>
    </location>
</feature>
<dbReference type="eggNOG" id="KOG4177">
    <property type="taxonomic scope" value="Eukaryota"/>
</dbReference>
<dbReference type="PANTHER" id="PTHR22677:SF3">
    <property type="entry name" value="ANKYRIN REPEAT DOMAIN-CONTAINING PROTEIN 60"/>
    <property type="match status" value="1"/>
</dbReference>
<feature type="region of interest" description="Disordered" evidence="2">
    <location>
        <begin position="247"/>
        <end position="363"/>
    </location>
</feature>
<feature type="compositionally biased region" description="Basic and acidic residues" evidence="2">
    <location>
        <begin position="263"/>
        <end position="287"/>
    </location>
</feature>
<gene>
    <name evidence="3" type="ORF">TRIADDRAFT_52568</name>
</gene>
<feature type="compositionally biased region" description="Low complexity" evidence="2">
    <location>
        <begin position="428"/>
        <end position="466"/>
    </location>
</feature>
<dbReference type="SMART" id="SM00248">
    <property type="entry name" value="ANK"/>
    <property type="match status" value="3"/>
</dbReference>
<dbReference type="AlphaFoldDB" id="B3RJ47"/>
<dbReference type="Pfam" id="PF12796">
    <property type="entry name" value="Ank_2"/>
    <property type="match status" value="1"/>
</dbReference>
<organism evidence="3 4">
    <name type="scientific">Trichoplax adhaerens</name>
    <name type="common">Trichoplax reptans</name>
    <dbReference type="NCBI Taxonomy" id="10228"/>
    <lineage>
        <taxon>Eukaryota</taxon>
        <taxon>Metazoa</taxon>
        <taxon>Placozoa</taxon>
        <taxon>Uniplacotomia</taxon>
        <taxon>Trichoplacea</taxon>
        <taxon>Trichoplacidae</taxon>
        <taxon>Trichoplax</taxon>
    </lineage>
</organism>
<dbReference type="InterPro" id="IPR002110">
    <property type="entry name" value="Ankyrin_rpt"/>
</dbReference>
<keyword evidence="1" id="KW-0040">ANK repeat</keyword>
<dbReference type="CTD" id="6749477"/>
<dbReference type="PROSITE" id="PS50088">
    <property type="entry name" value="ANK_REPEAT"/>
    <property type="match status" value="1"/>
</dbReference>